<gene>
    <name evidence="3" type="ORF">EDD32_1459</name>
</gene>
<dbReference type="InterPro" id="IPR002645">
    <property type="entry name" value="STAS_dom"/>
</dbReference>
<accession>A0A3N4Z142</accession>
<name>A0A3N4Z142_9MICO</name>
<dbReference type="Pfam" id="PF13466">
    <property type="entry name" value="STAS_2"/>
    <property type="match status" value="1"/>
</dbReference>
<feature type="region of interest" description="Disordered" evidence="1">
    <location>
        <begin position="1"/>
        <end position="23"/>
    </location>
</feature>
<dbReference type="InterPro" id="IPR036513">
    <property type="entry name" value="STAS_dom_sf"/>
</dbReference>
<dbReference type="PROSITE" id="PS50801">
    <property type="entry name" value="STAS"/>
    <property type="match status" value="1"/>
</dbReference>
<dbReference type="RefSeq" id="WP_246006029.1">
    <property type="nucleotide sequence ID" value="NZ_RKRA01000001.1"/>
</dbReference>
<organism evidence="3 4">
    <name type="scientific">Georgenia muralis</name>
    <dbReference type="NCBI Taxonomy" id="154117"/>
    <lineage>
        <taxon>Bacteria</taxon>
        <taxon>Bacillati</taxon>
        <taxon>Actinomycetota</taxon>
        <taxon>Actinomycetes</taxon>
        <taxon>Micrococcales</taxon>
        <taxon>Bogoriellaceae</taxon>
        <taxon>Georgenia</taxon>
    </lineage>
</organism>
<dbReference type="InterPro" id="IPR058548">
    <property type="entry name" value="MlaB-like_STAS"/>
</dbReference>
<comment type="caution">
    <text evidence="3">The sequence shown here is derived from an EMBL/GenBank/DDBJ whole genome shotgun (WGS) entry which is preliminary data.</text>
</comment>
<dbReference type="Proteomes" id="UP000280726">
    <property type="component" value="Unassembled WGS sequence"/>
</dbReference>
<evidence type="ECO:0000313" key="4">
    <source>
        <dbReference type="Proteomes" id="UP000280726"/>
    </source>
</evidence>
<evidence type="ECO:0000313" key="3">
    <source>
        <dbReference type="EMBL" id="RPF26999.1"/>
    </source>
</evidence>
<evidence type="ECO:0000259" key="2">
    <source>
        <dbReference type="PROSITE" id="PS50801"/>
    </source>
</evidence>
<dbReference type="CDD" id="cd07043">
    <property type="entry name" value="STAS_anti-anti-sigma_factors"/>
    <property type="match status" value="1"/>
</dbReference>
<dbReference type="Gene3D" id="3.30.750.24">
    <property type="entry name" value="STAS domain"/>
    <property type="match status" value="1"/>
</dbReference>
<proteinExistence type="predicted"/>
<sequence>MAPRTARRTAIISTNPTTPGGHGVPVRKTLADLTDAGSVDLVVHEDRVLMVLSGAVDVVLTRELTDAAHAAVEAGKPVEVDTRGVTFIDSSTVATLAWLASRTDGQLRMIDPPDVVKFVLEVTRVGEIVDLVDDQGNPLPAE</sequence>
<dbReference type="EMBL" id="RKRA01000001">
    <property type="protein sequence ID" value="RPF26999.1"/>
    <property type="molecule type" value="Genomic_DNA"/>
</dbReference>
<feature type="domain" description="STAS" evidence="2">
    <location>
        <begin position="37"/>
        <end position="142"/>
    </location>
</feature>
<keyword evidence="4" id="KW-1185">Reference proteome</keyword>
<evidence type="ECO:0000256" key="1">
    <source>
        <dbReference type="SAM" id="MobiDB-lite"/>
    </source>
</evidence>
<reference evidence="3 4" key="1">
    <citation type="submission" date="2018-11" db="EMBL/GenBank/DDBJ databases">
        <title>Sequencing the genomes of 1000 actinobacteria strains.</title>
        <authorList>
            <person name="Klenk H.-P."/>
        </authorList>
    </citation>
    <scope>NUCLEOTIDE SEQUENCE [LARGE SCALE GENOMIC DNA]</scope>
    <source>
        <strain evidence="3 4">DSM 14418</strain>
    </source>
</reference>
<protein>
    <submittedName>
        <fullName evidence="3">Anti-anti-sigma factor</fullName>
    </submittedName>
</protein>
<dbReference type="SUPFAM" id="SSF52091">
    <property type="entry name" value="SpoIIaa-like"/>
    <property type="match status" value="1"/>
</dbReference>
<dbReference type="AlphaFoldDB" id="A0A3N4Z142"/>